<keyword evidence="6" id="KW-1185">Reference proteome</keyword>
<evidence type="ECO:0000259" key="4">
    <source>
        <dbReference type="SMART" id="SM00829"/>
    </source>
</evidence>
<dbReference type="SMART" id="SM00829">
    <property type="entry name" value="PKS_ER"/>
    <property type="match status" value="1"/>
</dbReference>
<dbReference type="InterPro" id="IPR001509">
    <property type="entry name" value="Epimerase_deHydtase"/>
</dbReference>
<dbReference type="Gene3D" id="3.90.180.10">
    <property type="entry name" value="Medium-chain alcohol dehydrogenases, catalytic domain"/>
    <property type="match status" value="1"/>
</dbReference>
<name>A0A8H5ULU4_9HYPO</name>
<feature type="domain" description="Enoyl reductase (ER)" evidence="4">
    <location>
        <begin position="375"/>
        <end position="701"/>
    </location>
</feature>
<comment type="caution">
    <text evidence="5">The sequence shown here is derived from an EMBL/GenBank/DDBJ whole genome shotgun (WGS) entry which is preliminary data.</text>
</comment>
<dbReference type="EMBL" id="JAAOAK010000101">
    <property type="protein sequence ID" value="KAF5689624.1"/>
    <property type="molecule type" value="Genomic_DNA"/>
</dbReference>
<protein>
    <submittedName>
        <fullName evidence="5">Zinc-binding alcohol dehydrogenase domain-containing protein</fullName>
    </submittedName>
</protein>
<dbReference type="AlphaFoldDB" id="A0A8H5ULU4"/>
<dbReference type="InterPro" id="IPR020843">
    <property type="entry name" value="ER"/>
</dbReference>
<dbReference type="InterPro" id="IPR036291">
    <property type="entry name" value="NAD(P)-bd_dom_sf"/>
</dbReference>
<dbReference type="Pfam" id="PF08240">
    <property type="entry name" value="ADH_N"/>
    <property type="match status" value="1"/>
</dbReference>
<dbReference type="SUPFAM" id="SSF51735">
    <property type="entry name" value="NAD(P)-binding Rossmann-fold domains"/>
    <property type="match status" value="2"/>
</dbReference>
<accession>A0A8H5ULU4</accession>
<evidence type="ECO:0000256" key="1">
    <source>
        <dbReference type="ARBA" id="ARBA00008072"/>
    </source>
</evidence>
<gene>
    <name evidence="5" type="ORF">FDENT_4268</name>
</gene>
<dbReference type="GO" id="GO:0016651">
    <property type="term" value="F:oxidoreductase activity, acting on NAD(P)H"/>
    <property type="evidence" value="ECO:0007669"/>
    <property type="project" value="InterPro"/>
</dbReference>
<keyword evidence="2" id="KW-0560">Oxidoreductase</keyword>
<feature type="compositionally biased region" description="Polar residues" evidence="3">
    <location>
        <begin position="351"/>
        <end position="367"/>
    </location>
</feature>
<dbReference type="InterPro" id="IPR013154">
    <property type="entry name" value="ADH-like_N"/>
</dbReference>
<evidence type="ECO:0000256" key="2">
    <source>
        <dbReference type="ARBA" id="ARBA00023002"/>
    </source>
</evidence>
<dbReference type="Proteomes" id="UP000562682">
    <property type="component" value="Unassembled WGS sequence"/>
</dbReference>
<organism evidence="5 6">
    <name type="scientific">Fusarium denticulatum</name>
    <dbReference type="NCBI Taxonomy" id="48507"/>
    <lineage>
        <taxon>Eukaryota</taxon>
        <taxon>Fungi</taxon>
        <taxon>Dikarya</taxon>
        <taxon>Ascomycota</taxon>
        <taxon>Pezizomycotina</taxon>
        <taxon>Sordariomycetes</taxon>
        <taxon>Hypocreomycetidae</taxon>
        <taxon>Hypocreales</taxon>
        <taxon>Nectriaceae</taxon>
        <taxon>Fusarium</taxon>
        <taxon>Fusarium fujikuroi species complex</taxon>
    </lineage>
</organism>
<dbReference type="InterPro" id="IPR011032">
    <property type="entry name" value="GroES-like_sf"/>
</dbReference>
<comment type="similarity">
    <text evidence="1">Belongs to the zinc-containing alcohol dehydrogenase family.</text>
</comment>
<sequence length="705" mass="75752">MSQYILITGAAGYIGGSILADLLSKYPDITKQQVFAAVRTDEKAKALSTLGVNVLKLDLSDELAVINEISCHKISVIVHAANSINPGLALSLIKALAKQKEATGKPTYFIHTSGLSAFYANSGWPSTVNKDTDAVFETEKGFADSYPVRKYKTDVMAIEHAKAQGVTPFVVVPSIVYGRGTGPWNQLSVMIPGLTQASLKLGKVYKFDENIVGLANTSQSHVDKLQSLQAVHISDLTALYCRIIHAVLNHEQIPSGKEGYYFAVAHDINMWEFQDHLTAAMKTRGLVTSDKPEVYPSDEFAAESIDVPVEFLGALYKSGTILISSYQTFPYSTIKHQQSALTKSPVIQKSQAKSISRSRQNQNTMPQNRGAVNPAARAPLEVRPLDTRTPGPGDILVKNEIIAINPVEVSITKDDLFKSKYPCVIGTSFGGEVVAVGEGVSDFKVGDKVAVYASPTDGDKYAAYQAYALAKVDKTILVPEGVDLAVPVSMNGNLTTVVGMISATAGVPKPDIENEVASTGKKILIYGGTSNLGSLAVQYVRRAGYSVVTTTSPKHKAFVEALGADKVIDHSQDRNAVVKAFIAEAPYDIVVDTISHPNTVSILADVLAAQGGGTVYATRPAFGPETLPEGVVRHFASWSSVLYKEGNEHFTRWAFHEFFAKGIASGELVPTKIERVRGGFEAINSALDILGKGVSNSKVVVELEK</sequence>
<reference evidence="5 6" key="1">
    <citation type="submission" date="2020-05" db="EMBL/GenBank/DDBJ databases">
        <title>Identification and distribution of gene clusters putatively required for synthesis of sphingolipid metabolism inhibitors in phylogenetically diverse species of the filamentous fungus Fusarium.</title>
        <authorList>
            <person name="Kim H.-S."/>
            <person name="Busman M."/>
            <person name="Brown D.W."/>
            <person name="Divon H."/>
            <person name="Uhlig S."/>
            <person name="Proctor R.H."/>
        </authorList>
    </citation>
    <scope>NUCLEOTIDE SEQUENCE [LARGE SCALE GENOMIC DNA]</scope>
    <source>
        <strain evidence="5 6">NRRL 25311</strain>
    </source>
</reference>
<dbReference type="CDD" id="cd08249">
    <property type="entry name" value="enoyl_reductase_like"/>
    <property type="match status" value="1"/>
</dbReference>
<proteinExistence type="inferred from homology"/>
<dbReference type="Gene3D" id="3.40.50.720">
    <property type="entry name" value="NAD(P)-binding Rossmann-like Domain"/>
    <property type="match status" value="2"/>
</dbReference>
<dbReference type="SUPFAM" id="SSF50129">
    <property type="entry name" value="GroES-like"/>
    <property type="match status" value="1"/>
</dbReference>
<evidence type="ECO:0000256" key="3">
    <source>
        <dbReference type="SAM" id="MobiDB-lite"/>
    </source>
</evidence>
<dbReference type="Pfam" id="PF01370">
    <property type="entry name" value="Epimerase"/>
    <property type="match status" value="1"/>
</dbReference>
<dbReference type="InterPro" id="IPR047122">
    <property type="entry name" value="Trans-enoyl_RdTase-like"/>
</dbReference>
<dbReference type="Pfam" id="PF00107">
    <property type="entry name" value="ADH_zinc_N"/>
    <property type="match status" value="1"/>
</dbReference>
<evidence type="ECO:0000313" key="6">
    <source>
        <dbReference type="Proteomes" id="UP000562682"/>
    </source>
</evidence>
<dbReference type="PANTHER" id="PTHR45348:SF2">
    <property type="entry name" value="ZINC-TYPE ALCOHOL DEHYDROGENASE-LIKE PROTEIN C2E1P3.01"/>
    <property type="match status" value="1"/>
</dbReference>
<dbReference type="InterPro" id="IPR013149">
    <property type="entry name" value="ADH-like_C"/>
</dbReference>
<dbReference type="PANTHER" id="PTHR45348">
    <property type="entry name" value="HYPOTHETICAL OXIDOREDUCTASE (EUROFUNG)"/>
    <property type="match status" value="1"/>
</dbReference>
<feature type="region of interest" description="Disordered" evidence="3">
    <location>
        <begin position="351"/>
        <end position="371"/>
    </location>
</feature>
<evidence type="ECO:0000313" key="5">
    <source>
        <dbReference type="EMBL" id="KAF5689624.1"/>
    </source>
</evidence>